<evidence type="ECO:0000313" key="3">
    <source>
        <dbReference type="Proteomes" id="UP001190700"/>
    </source>
</evidence>
<feature type="compositionally biased region" description="Low complexity" evidence="1">
    <location>
        <begin position="100"/>
        <end position="116"/>
    </location>
</feature>
<dbReference type="EMBL" id="LGRX02029624">
    <property type="protein sequence ID" value="KAK3246627.1"/>
    <property type="molecule type" value="Genomic_DNA"/>
</dbReference>
<organism evidence="2 3">
    <name type="scientific">Cymbomonas tetramitiformis</name>
    <dbReference type="NCBI Taxonomy" id="36881"/>
    <lineage>
        <taxon>Eukaryota</taxon>
        <taxon>Viridiplantae</taxon>
        <taxon>Chlorophyta</taxon>
        <taxon>Pyramimonadophyceae</taxon>
        <taxon>Pyramimonadales</taxon>
        <taxon>Pyramimonadaceae</taxon>
        <taxon>Cymbomonas</taxon>
    </lineage>
</organism>
<proteinExistence type="predicted"/>
<dbReference type="Proteomes" id="UP001190700">
    <property type="component" value="Unassembled WGS sequence"/>
</dbReference>
<evidence type="ECO:0000313" key="2">
    <source>
        <dbReference type="EMBL" id="KAK3246627.1"/>
    </source>
</evidence>
<keyword evidence="3" id="KW-1185">Reference proteome</keyword>
<gene>
    <name evidence="2" type="ORF">CYMTET_43840</name>
</gene>
<comment type="caution">
    <text evidence="2">The sequence shown here is derived from an EMBL/GenBank/DDBJ whole genome shotgun (WGS) entry which is preliminary data.</text>
</comment>
<feature type="compositionally biased region" description="Basic and acidic residues" evidence="1">
    <location>
        <begin position="151"/>
        <end position="161"/>
    </location>
</feature>
<evidence type="ECO:0000256" key="1">
    <source>
        <dbReference type="SAM" id="MobiDB-lite"/>
    </source>
</evidence>
<reference evidence="2 3" key="1">
    <citation type="journal article" date="2015" name="Genome Biol. Evol.">
        <title>Comparative Genomics of a Bacterivorous Green Alga Reveals Evolutionary Causalities and Consequences of Phago-Mixotrophic Mode of Nutrition.</title>
        <authorList>
            <person name="Burns J.A."/>
            <person name="Paasch A."/>
            <person name="Narechania A."/>
            <person name="Kim E."/>
        </authorList>
    </citation>
    <scope>NUCLEOTIDE SEQUENCE [LARGE SCALE GENOMIC DNA]</scope>
    <source>
        <strain evidence="2 3">PLY_AMNH</strain>
    </source>
</reference>
<feature type="region of interest" description="Disordered" evidence="1">
    <location>
        <begin position="75"/>
        <end position="127"/>
    </location>
</feature>
<protein>
    <submittedName>
        <fullName evidence="2">Uncharacterized protein</fullName>
    </submittedName>
</protein>
<feature type="region of interest" description="Disordered" evidence="1">
    <location>
        <begin position="141"/>
        <end position="161"/>
    </location>
</feature>
<dbReference type="AlphaFoldDB" id="A0AAE0C3F7"/>
<accession>A0AAE0C3F7</accession>
<name>A0AAE0C3F7_9CHLO</name>
<sequence length="209" mass="22243">MKYTLSTSKWRATTIRYGYTRSFLLPIHFGLILQATVFSSLTNSARAGLALVAVNSSSPPAPSIQGLRLVEKTYGRRLPKTRIPDKETQARKSSTITGGDTAPSTSSATSLPDTADPSLDNAKMSKGGVSREFTVPARCATSVSGTKVHPSTKEVDDPKRTVSLTDRREPVSAQTVSQISLALGNLPNCVFATSMCVTSQSASSTGDNW</sequence>